<dbReference type="AlphaFoldDB" id="A0A7H9ELB3"/>
<evidence type="ECO:0000313" key="1">
    <source>
        <dbReference type="EMBL" id="QLL78169.1"/>
    </source>
</evidence>
<dbReference type="Proteomes" id="UP000510886">
    <property type="component" value="Chromosome"/>
</dbReference>
<proteinExistence type="predicted"/>
<dbReference type="RefSeq" id="WP_180848463.1">
    <property type="nucleotide sequence ID" value="NZ_CP047418.1"/>
</dbReference>
<name>A0A7H9ELB3_9LACO</name>
<dbReference type="KEGG" id="lsw:GTO87_05870"/>
<accession>A0A7H9ELB3</accession>
<sequence>MTCKEIATEVEYMENLGTPSRREFFIQRYISEGMTEEEAEGWAEKALIMSYNGCTDDQIFEGLAFKERVREVAI</sequence>
<organism evidence="1 2">
    <name type="scientific">Ligilactobacillus saerimneri</name>
    <dbReference type="NCBI Taxonomy" id="228229"/>
    <lineage>
        <taxon>Bacteria</taxon>
        <taxon>Bacillati</taxon>
        <taxon>Bacillota</taxon>
        <taxon>Bacilli</taxon>
        <taxon>Lactobacillales</taxon>
        <taxon>Lactobacillaceae</taxon>
        <taxon>Ligilactobacillus</taxon>
    </lineage>
</organism>
<dbReference type="EMBL" id="CP047418">
    <property type="protein sequence ID" value="QLL78169.1"/>
    <property type="molecule type" value="Genomic_DNA"/>
</dbReference>
<evidence type="ECO:0000313" key="2">
    <source>
        <dbReference type="Proteomes" id="UP000510886"/>
    </source>
</evidence>
<gene>
    <name evidence="1" type="ORF">GTO87_05870</name>
</gene>
<reference evidence="1 2" key="1">
    <citation type="submission" date="2020-01" db="EMBL/GenBank/DDBJ databases">
        <title>Complete and circular genome sequences of six lactobacillus isolates from horses.</title>
        <authorList>
            <person name="Hassan H.M."/>
        </authorList>
    </citation>
    <scope>NUCLEOTIDE SEQUENCE [LARGE SCALE GENOMIC DNA]</scope>
    <source>
        <strain evidence="1 2">1A</strain>
    </source>
</reference>
<protein>
    <recommendedName>
        <fullName evidence="3">Antitoxin VbhA domain-containing protein</fullName>
    </recommendedName>
</protein>
<evidence type="ECO:0008006" key="3">
    <source>
        <dbReference type="Google" id="ProtNLM"/>
    </source>
</evidence>